<protein>
    <submittedName>
        <fullName evidence="1">Uncharacterized membrane protein</fullName>
    </submittedName>
</protein>
<dbReference type="STRING" id="93684.SAMN05421853_11711"/>
<dbReference type="EMBL" id="FOXV01000017">
    <property type="protein sequence ID" value="SFQ66047.1"/>
    <property type="molecule type" value="Genomic_DNA"/>
</dbReference>
<dbReference type="Proteomes" id="UP000243106">
    <property type="component" value="Unassembled WGS sequence"/>
</dbReference>
<dbReference type="InterPro" id="IPR025961">
    <property type="entry name" value="Metal_resist"/>
</dbReference>
<keyword evidence="2" id="KW-1185">Reference proteome</keyword>
<sequence length="155" mass="17121">MAGTEKKTRSMPRWMKVLLVLSLGLNLLIVGTVVGTFAKRGPPGPSDRLDSFAYARALDQADRRAIFSELRTARREIGGPSIRDASGALSILRAEPFDSAAFADVIEAQNARGDQLREIGQSALIDRISTMSAEERNEYADRLEAAMEARRDRRK</sequence>
<dbReference type="Pfam" id="PF13801">
    <property type="entry name" value="Metal_resist"/>
    <property type="match status" value="1"/>
</dbReference>
<organism evidence="1 2">
    <name type="scientific">Roseivivax halotolerans</name>
    <dbReference type="NCBI Taxonomy" id="93684"/>
    <lineage>
        <taxon>Bacteria</taxon>
        <taxon>Pseudomonadati</taxon>
        <taxon>Pseudomonadota</taxon>
        <taxon>Alphaproteobacteria</taxon>
        <taxon>Rhodobacterales</taxon>
        <taxon>Roseobacteraceae</taxon>
        <taxon>Roseivivax</taxon>
    </lineage>
</organism>
<proteinExistence type="predicted"/>
<dbReference type="AlphaFoldDB" id="A0A1I6ABV1"/>
<reference evidence="2" key="1">
    <citation type="submission" date="2016-10" db="EMBL/GenBank/DDBJ databases">
        <authorList>
            <person name="Varghese N."/>
            <person name="Submissions S."/>
        </authorList>
    </citation>
    <scope>NUCLEOTIDE SEQUENCE [LARGE SCALE GENOMIC DNA]</scope>
    <source>
        <strain evidence="2">JCM 10271</strain>
    </source>
</reference>
<name>A0A1I6ABV1_9RHOB</name>
<dbReference type="RefSeq" id="WP_093015242.1">
    <property type="nucleotide sequence ID" value="NZ_FOXV01000017.1"/>
</dbReference>
<evidence type="ECO:0000313" key="1">
    <source>
        <dbReference type="EMBL" id="SFQ66047.1"/>
    </source>
</evidence>
<accession>A0A1I6ABV1</accession>
<gene>
    <name evidence="1" type="ORF">SAMN05421853_11711</name>
</gene>
<evidence type="ECO:0000313" key="2">
    <source>
        <dbReference type="Proteomes" id="UP000243106"/>
    </source>
</evidence>